<evidence type="ECO:0000256" key="1">
    <source>
        <dbReference type="SAM" id="MobiDB-lite"/>
    </source>
</evidence>
<evidence type="ECO:0000313" key="2">
    <source>
        <dbReference type="EMBL" id="KAA6367664.1"/>
    </source>
</evidence>
<dbReference type="Proteomes" id="UP000324800">
    <property type="component" value="Unassembled WGS sequence"/>
</dbReference>
<protein>
    <submittedName>
        <fullName evidence="2">Uncharacterized protein</fullName>
    </submittedName>
</protein>
<reference evidence="2 3" key="1">
    <citation type="submission" date="2019-03" db="EMBL/GenBank/DDBJ databases">
        <title>Single cell metagenomics reveals metabolic interactions within the superorganism composed of flagellate Streblomastix strix and complex community of Bacteroidetes bacteria on its surface.</title>
        <authorList>
            <person name="Treitli S.C."/>
            <person name="Kolisko M."/>
            <person name="Husnik F."/>
            <person name="Keeling P."/>
            <person name="Hampl V."/>
        </authorList>
    </citation>
    <scope>NUCLEOTIDE SEQUENCE [LARGE SCALE GENOMIC DNA]</scope>
    <source>
        <strain evidence="2">ST1C</strain>
    </source>
</reference>
<name>A0A5J4UBS0_9EUKA</name>
<dbReference type="AlphaFoldDB" id="A0A5J4UBS0"/>
<feature type="compositionally biased region" description="Basic and acidic residues" evidence="1">
    <location>
        <begin position="29"/>
        <end position="41"/>
    </location>
</feature>
<gene>
    <name evidence="2" type="ORF">EZS28_036808</name>
</gene>
<proteinExistence type="predicted"/>
<comment type="caution">
    <text evidence="2">The sequence shown here is derived from an EMBL/GenBank/DDBJ whole genome shotgun (WGS) entry which is preliminary data.</text>
</comment>
<accession>A0A5J4UBS0</accession>
<evidence type="ECO:0000313" key="3">
    <source>
        <dbReference type="Proteomes" id="UP000324800"/>
    </source>
</evidence>
<dbReference type="EMBL" id="SNRW01018106">
    <property type="protein sequence ID" value="KAA6367664.1"/>
    <property type="molecule type" value="Genomic_DNA"/>
</dbReference>
<sequence length="161" mass="19584">MELDEDDNRHHHHDHDHDHYHDHNHRYDKKQNDKNHQLDLKRSRKRRREISSEDSRNGQSNDDWAEGLHCEVDRQQLGQLGIQRNRREQTRRQVQDQSILQLSEQLYRKSFVEQTTSPPTSTKSAVFHEQVQNQSIKREIHRSQIYEQPNNYSQHKIIRNN</sequence>
<organism evidence="2 3">
    <name type="scientific">Streblomastix strix</name>
    <dbReference type="NCBI Taxonomy" id="222440"/>
    <lineage>
        <taxon>Eukaryota</taxon>
        <taxon>Metamonada</taxon>
        <taxon>Preaxostyla</taxon>
        <taxon>Oxymonadida</taxon>
        <taxon>Streblomastigidae</taxon>
        <taxon>Streblomastix</taxon>
    </lineage>
</organism>
<feature type="region of interest" description="Disordered" evidence="1">
    <location>
        <begin position="1"/>
        <end position="67"/>
    </location>
</feature>